<dbReference type="STRING" id="1150625.Q75_11535"/>
<keyword evidence="2" id="KW-0812">Transmembrane</keyword>
<dbReference type="InterPro" id="IPR058620">
    <property type="entry name" value="YtrI_C"/>
</dbReference>
<keyword evidence="5" id="KW-1185">Reference proteome</keyword>
<evidence type="ECO:0000313" key="4">
    <source>
        <dbReference type="EMBL" id="KUP05590.1"/>
    </source>
</evidence>
<protein>
    <submittedName>
        <fullName evidence="4">Sporulation protein</fullName>
    </submittedName>
</protein>
<keyword evidence="2" id="KW-1133">Transmembrane helix</keyword>
<comment type="caution">
    <text evidence="4">The sequence shown here is derived from an EMBL/GenBank/DDBJ whole genome shotgun (WGS) entry which is preliminary data.</text>
</comment>
<organism evidence="4 5">
    <name type="scientific">Bacillus coahuilensis p1.1.43</name>
    <dbReference type="NCBI Taxonomy" id="1150625"/>
    <lineage>
        <taxon>Bacteria</taxon>
        <taxon>Bacillati</taxon>
        <taxon>Bacillota</taxon>
        <taxon>Bacilli</taxon>
        <taxon>Bacillales</taxon>
        <taxon>Bacillaceae</taxon>
        <taxon>Bacillus</taxon>
    </lineage>
</organism>
<dbReference type="Pfam" id="PF26347">
    <property type="entry name" value="YtrI_sporulation"/>
    <property type="match status" value="1"/>
</dbReference>
<dbReference type="OrthoDB" id="2691164at2"/>
<proteinExistence type="predicted"/>
<evidence type="ECO:0000259" key="3">
    <source>
        <dbReference type="Pfam" id="PF26347"/>
    </source>
</evidence>
<feature type="coiled-coil region" evidence="1">
    <location>
        <begin position="38"/>
        <end position="72"/>
    </location>
</feature>
<dbReference type="RefSeq" id="WP_059283274.1">
    <property type="nucleotide sequence ID" value="NZ_LDYG01000034.1"/>
</dbReference>
<gene>
    <name evidence="4" type="ORF">Q75_11535</name>
</gene>
<dbReference type="Proteomes" id="UP000074108">
    <property type="component" value="Unassembled WGS sequence"/>
</dbReference>
<evidence type="ECO:0000256" key="1">
    <source>
        <dbReference type="SAM" id="Coils"/>
    </source>
</evidence>
<keyword evidence="1" id="KW-0175">Coiled coil</keyword>
<accession>A0A147K6W7</accession>
<reference evidence="4 5" key="1">
    <citation type="journal article" date="2016" name="Front. Microbiol.">
        <title>Microevolution Analysis of Bacillus coahuilensis Unveils Differences in Phosphorus Acquisition Strategies and Their Regulation.</title>
        <authorList>
            <person name="Gomez-Lunar Z."/>
            <person name="Hernandez-Gonzalez I."/>
            <person name="Rodriguez-Torres M.D."/>
            <person name="Souza V."/>
            <person name="Olmedo-Alvarez G."/>
        </authorList>
    </citation>
    <scope>NUCLEOTIDE SEQUENCE [LARGE SCALE GENOMIC DNA]</scope>
    <source>
        <strain evidence="5">p1.1.43</strain>
    </source>
</reference>
<dbReference type="NCBIfam" id="NF041479">
    <property type="entry name" value="spor_membprot_YtrI"/>
    <property type="match status" value="1"/>
</dbReference>
<dbReference type="AlphaFoldDB" id="A0A147K6W7"/>
<dbReference type="InterPro" id="IPR048198">
    <property type="entry name" value="YtrI"/>
</dbReference>
<name>A0A147K6W7_9BACI</name>
<keyword evidence="2" id="KW-0472">Membrane</keyword>
<dbReference type="EMBL" id="LDYG01000034">
    <property type="protein sequence ID" value="KUP05590.1"/>
    <property type="molecule type" value="Genomic_DNA"/>
</dbReference>
<dbReference type="PATRIC" id="fig|1150625.3.peg.2453"/>
<evidence type="ECO:0000256" key="2">
    <source>
        <dbReference type="SAM" id="Phobius"/>
    </source>
</evidence>
<sequence>MRIPPYYRIPSWQRFFVGCVLGGIVSWMIFLFIFGSLQEKLSMDILELKSELEEVERQKDIYFEDAKELNEKNERLLTIQTVEVKIANAKKYDLQDSYTIKQAEELLVKELNLVINKDLETIFTNKELIIKLLENKVMKINKKNYTFQVKEMYFFTSLQIVLEMKLA</sequence>
<evidence type="ECO:0000313" key="5">
    <source>
        <dbReference type="Proteomes" id="UP000074108"/>
    </source>
</evidence>
<feature type="transmembrane region" description="Helical" evidence="2">
    <location>
        <begin position="12"/>
        <end position="34"/>
    </location>
</feature>
<feature type="domain" description="Sporulation membrane protein YtrI C-terminal" evidence="3">
    <location>
        <begin position="80"/>
        <end position="165"/>
    </location>
</feature>